<evidence type="ECO:0000256" key="7">
    <source>
        <dbReference type="ARBA" id="ARBA00048816"/>
    </source>
</evidence>
<feature type="binding site" evidence="8">
    <location>
        <position position="250"/>
    </location>
    <ligand>
        <name>L-glutamine</name>
        <dbReference type="ChEBI" id="CHEBI:58359"/>
    </ligand>
</feature>
<dbReference type="CDD" id="cd01744">
    <property type="entry name" value="GATase1_CPSase"/>
    <property type="match status" value="1"/>
</dbReference>
<comment type="function">
    <text evidence="8">Small subunit of the glutamine-dependent carbamoyl phosphate synthetase (CPSase). CPSase catalyzes the formation of carbamoyl phosphate from the ammonia moiety of glutamine, carbonate, and phosphate donated by ATP, constituting the first step of 2 biosynthetic pathways, one leading to arginine and/or urea and the other to pyrimidine nucleotides. The small subunit (glutamine amidotransferase) binds and cleaves glutamine to supply the large subunit with the substrate ammonia.</text>
</comment>
<dbReference type="PROSITE" id="PS51273">
    <property type="entry name" value="GATASE_TYPE_1"/>
    <property type="match status" value="1"/>
</dbReference>
<evidence type="ECO:0000256" key="5">
    <source>
        <dbReference type="ARBA" id="ARBA00022840"/>
    </source>
</evidence>
<comment type="pathway">
    <text evidence="1 8">Amino-acid biosynthesis; L-arginine biosynthesis; carbamoyl phosphate from bicarbonate: step 1/1.</text>
</comment>
<comment type="catalytic activity">
    <reaction evidence="7 8">
        <text>hydrogencarbonate + L-glutamine + 2 ATP + H2O = carbamoyl phosphate + L-glutamate + 2 ADP + phosphate + 2 H(+)</text>
        <dbReference type="Rhea" id="RHEA:18633"/>
        <dbReference type="ChEBI" id="CHEBI:15377"/>
        <dbReference type="ChEBI" id="CHEBI:15378"/>
        <dbReference type="ChEBI" id="CHEBI:17544"/>
        <dbReference type="ChEBI" id="CHEBI:29985"/>
        <dbReference type="ChEBI" id="CHEBI:30616"/>
        <dbReference type="ChEBI" id="CHEBI:43474"/>
        <dbReference type="ChEBI" id="CHEBI:58228"/>
        <dbReference type="ChEBI" id="CHEBI:58359"/>
        <dbReference type="ChEBI" id="CHEBI:456216"/>
        <dbReference type="EC" id="6.3.5.5"/>
    </reaction>
</comment>
<dbReference type="SMART" id="SM01097">
    <property type="entry name" value="CPSase_sm_chain"/>
    <property type="match status" value="1"/>
</dbReference>
<dbReference type="PANTHER" id="PTHR43418:SF7">
    <property type="entry name" value="CARBAMOYL-PHOSPHATE SYNTHASE SMALL CHAIN"/>
    <property type="match status" value="1"/>
</dbReference>
<feature type="binding site" evidence="8">
    <location>
        <position position="252"/>
    </location>
    <ligand>
        <name>L-glutamine</name>
        <dbReference type="ChEBI" id="CHEBI:58359"/>
    </ligand>
</feature>
<keyword evidence="3 8" id="KW-0436">Ligase</keyword>
<feature type="binding site" evidence="8">
    <location>
        <position position="320"/>
    </location>
    <ligand>
        <name>L-glutamine</name>
        <dbReference type="ChEBI" id="CHEBI:58359"/>
    </ligand>
</feature>
<dbReference type="InterPro" id="IPR017926">
    <property type="entry name" value="GATASE"/>
</dbReference>
<evidence type="ECO:0000256" key="2">
    <source>
        <dbReference type="ARBA" id="ARBA00007800"/>
    </source>
</evidence>
<dbReference type="GO" id="GO:0004088">
    <property type="term" value="F:carbamoyl-phosphate synthase (glutamine-hydrolyzing) activity"/>
    <property type="evidence" value="ECO:0007669"/>
    <property type="project" value="UniProtKB-EC"/>
</dbReference>
<dbReference type="PRINTS" id="PR00097">
    <property type="entry name" value="ANTSNTHASEII"/>
</dbReference>
<evidence type="ECO:0000256" key="6">
    <source>
        <dbReference type="ARBA" id="ARBA00022962"/>
    </source>
</evidence>
<dbReference type="Pfam" id="PF00988">
    <property type="entry name" value="CPSase_sm_chain"/>
    <property type="match status" value="1"/>
</dbReference>
<feature type="active site" description="Nucleophile" evidence="8">
    <location>
        <position position="278"/>
    </location>
</feature>
<comment type="subunit">
    <text evidence="8">Composed of two chains; the small (or glutamine) chain promotes the hydrolysis of glutamine to ammonia, which is used by the large (or ammonia) chain to synthesize carbamoyl phosphate. Tetramer of heterodimers (alpha,beta)4.</text>
</comment>
<feature type="binding site" evidence="8">
    <location>
        <position position="59"/>
    </location>
    <ligand>
        <name>L-glutamine</name>
        <dbReference type="ChEBI" id="CHEBI:58359"/>
    </ligand>
</feature>
<keyword evidence="8" id="KW-0055">Arginine biosynthesis</keyword>
<keyword evidence="6 8" id="KW-0315">Glutamine amidotransferase</keyword>
<dbReference type="InterPro" id="IPR035686">
    <property type="entry name" value="CPSase_GATase1"/>
</dbReference>
<dbReference type="PANTHER" id="PTHR43418">
    <property type="entry name" value="MULTIFUNCTIONAL TRYPTOPHAN BIOSYNTHESIS PROTEIN-RELATED"/>
    <property type="match status" value="1"/>
</dbReference>
<comment type="pathway">
    <text evidence="8">Pyrimidine metabolism; UMP biosynthesis via de novo pathway; (S)-dihydroorotate from bicarbonate: step 1/3.</text>
</comment>
<dbReference type="RefSeq" id="WP_232781864.1">
    <property type="nucleotide sequence ID" value="NZ_JBHRTS010000003.1"/>
</dbReference>
<dbReference type="InterPro" id="IPR002474">
    <property type="entry name" value="CarbamoylP_synth_ssu_N"/>
</dbReference>
<feature type="active site" evidence="8">
    <location>
        <position position="364"/>
    </location>
</feature>
<sequence>MSKLKQILFPPNDHKPAVLVLSDGSVFQGVSVGVDGCAVAEVVFNTAITGYQEILSDPSYAEQMVTLTYPHIGNTGATAVDDESVQVFAKGLIIRDCPATDSNWRSEQSLRDYLQQHQVVAISDIDTRALTNQLREQGSLSGCIMAGDIDVDQALAKAKAFPGLQGMDLAKVVSCDQPHTWSEGTYDLNSQQFRSSGVQNHRVVSYDFGVKRNILRILHDLGCEVTVVPAQTPAEEVLAMKPDGIFLSNGPGDPAACDYAVAACQQFLEAGIPLFGICLGHQIMALAMGAGTMKMKFGHHGANHPVEHVTEKTVMITSQNHNFAVADEQLPELLEVTHRSLFDGSIQGIRHTQKPAYGFQGHPEASPGPHEAKRIFEPFIAAMQQEKANG</sequence>
<reference evidence="11" key="1">
    <citation type="journal article" date="2019" name="Int. J. Syst. Evol. Microbiol.">
        <title>The Global Catalogue of Microorganisms (GCM) 10K type strain sequencing project: providing services to taxonomists for standard genome sequencing and annotation.</title>
        <authorList>
            <consortium name="The Broad Institute Genomics Platform"/>
            <consortium name="The Broad Institute Genome Sequencing Center for Infectious Disease"/>
            <person name="Wu L."/>
            <person name="Ma J."/>
        </authorList>
    </citation>
    <scope>NUCLEOTIDE SEQUENCE [LARGE SCALE GENOMIC DNA]</scope>
    <source>
        <strain evidence="11">KCTC 42953</strain>
    </source>
</reference>
<comment type="catalytic activity">
    <reaction evidence="8">
        <text>L-glutamine + H2O = L-glutamate + NH4(+)</text>
        <dbReference type="Rhea" id="RHEA:15889"/>
        <dbReference type="ChEBI" id="CHEBI:15377"/>
        <dbReference type="ChEBI" id="CHEBI:28938"/>
        <dbReference type="ChEBI" id="CHEBI:29985"/>
        <dbReference type="ChEBI" id="CHEBI:58359"/>
    </reaction>
</comment>
<keyword evidence="4 8" id="KW-0547">Nucleotide-binding</keyword>
<comment type="similarity">
    <text evidence="2 8">Belongs to the CarA family.</text>
</comment>
<feature type="domain" description="Carbamoyl-phosphate synthase small subunit N-terminal" evidence="9">
    <location>
        <begin position="15"/>
        <end position="145"/>
    </location>
</feature>
<evidence type="ECO:0000313" key="11">
    <source>
        <dbReference type="Proteomes" id="UP001595533"/>
    </source>
</evidence>
<comment type="caution">
    <text evidence="8">Lacks conserved residue(s) required for the propagation of feature annotation.</text>
</comment>
<protein>
    <recommendedName>
        <fullName evidence="8">Carbamoyl phosphate synthase small chain</fullName>
        <ecNumber evidence="8">6.3.5.5</ecNumber>
    </recommendedName>
    <alternativeName>
        <fullName evidence="8">Carbamoyl phosphate synthetase glutamine chain</fullName>
    </alternativeName>
</protein>
<dbReference type="Proteomes" id="UP001595533">
    <property type="component" value="Unassembled WGS sequence"/>
</dbReference>
<dbReference type="NCBIfam" id="NF009475">
    <property type="entry name" value="PRK12838.1"/>
    <property type="match status" value="1"/>
</dbReference>
<dbReference type="InterPro" id="IPR006274">
    <property type="entry name" value="CarbamoylP_synth_ssu"/>
</dbReference>
<dbReference type="PRINTS" id="PR00099">
    <property type="entry name" value="CPSGATASE"/>
</dbReference>
<dbReference type="NCBIfam" id="TIGR01368">
    <property type="entry name" value="CPSaseIIsmall"/>
    <property type="match status" value="1"/>
</dbReference>
<evidence type="ECO:0000256" key="1">
    <source>
        <dbReference type="ARBA" id="ARBA00005077"/>
    </source>
</evidence>
<dbReference type="InterPro" id="IPR029062">
    <property type="entry name" value="Class_I_gatase-like"/>
</dbReference>
<dbReference type="InterPro" id="IPR036480">
    <property type="entry name" value="CarbP_synth_ssu_N_sf"/>
</dbReference>
<keyword evidence="8" id="KW-0028">Amino-acid biosynthesis</keyword>
<comment type="caution">
    <text evidence="10">The sequence shown here is derived from an EMBL/GenBank/DDBJ whole genome shotgun (WGS) entry which is preliminary data.</text>
</comment>
<dbReference type="PRINTS" id="PR00096">
    <property type="entry name" value="GATASE"/>
</dbReference>
<dbReference type="Pfam" id="PF00117">
    <property type="entry name" value="GATase"/>
    <property type="match status" value="1"/>
</dbReference>
<feature type="region of interest" description="CPSase" evidence="8">
    <location>
        <begin position="1"/>
        <end position="201"/>
    </location>
</feature>
<evidence type="ECO:0000313" key="10">
    <source>
        <dbReference type="EMBL" id="MFC3193761.1"/>
    </source>
</evidence>
<dbReference type="InterPro" id="IPR050472">
    <property type="entry name" value="Anth_synth/Amidotransfase"/>
</dbReference>
<dbReference type="Gene3D" id="3.50.30.20">
    <property type="entry name" value="Carbamoyl-phosphate synthase small subunit, N-terminal domain"/>
    <property type="match status" value="1"/>
</dbReference>
<organism evidence="10 11">
    <name type="scientific">Marinicella sediminis</name>
    <dbReference type="NCBI Taxonomy" id="1792834"/>
    <lineage>
        <taxon>Bacteria</taxon>
        <taxon>Pseudomonadati</taxon>
        <taxon>Pseudomonadota</taxon>
        <taxon>Gammaproteobacteria</taxon>
        <taxon>Lysobacterales</taxon>
        <taxon>Marinicellaceae</taxon>
        <taxon>Marinicella</taxon>
    </lineage>
</organism>
<name>A0ABV7JCE2_9GAMM</name>
<feature type="binding site" evidence="8">
    <location>
        <position position="279"/>
    </location>
    <ligand>
        <name>L-glutamine</name>
        <dbReference type="ChEBI" id="CHEBI:58359"/>
    </ligand>
</feature>
<proteinExistence type="inferred from homology"/>
<keyword evidence="5 8" id="KW-0067">ATP-binding</keyword>
<evidence type="ECO:0000256" key="3">
    <source>
        <dbReference type="ARBA" id="ARBA00022598"/>
    </source>
</evidence>
<accession>A0ABV7JCE2</accession>
<dbReference type="SUPFAM" id="SSF52317">
    <property type="entry name" value="Class I glutamine amidotransferase-like"/>
    <property type="match status" value="1"/>
</dbReference>
<feature type="binding site" evidence="8">
    <location>
        <position position="323"/>
    </location>
    <ligand>
        <name>L-glutamine</name>
        <dbReference type="ChEBI" id="CHEBI:58359"/>
    </ligand>
</feature>
<feature type="binding site" evidence="8">
    <location>
        <position position="282"/>
    </location>
    <ligand>
        <name>L-glutamine</name>
        <dbReference type="ChEBI" id="CHEBI:58359"/>
    </ligand>
</feature>
<feature type="active site" evidence="8">
    <location>
        <position position="362"/>
    </location>
</feature>
<gene>
    <name evidence="8 10" type="primary">carA</name>
    <name evidence="10" type="ORF">ACFODZ_05870</name>
</gene>
<dbReference type="EC" id="6.3.5.5" evidence="8"/>
<keyword evidence="8" id="KW-0665">Pyrimidine biosynthesis</keyword>
<dbReference type="HAMAP" id="MF_01209">
    <property type="entry name" value="CPSase_S_chain"/>
    <property type="match status" value="1"/>
</dbReference>
<keyword evidence="11" id="KW-1185">Reference proteome</keyword>
<evidence type="ECO:0000259" key="9">
    <source>
        <dbReference type="SMART" id="SM01097"/>
    </source>
</evidence>
<evidence type="ECO:0000256" key="4">
    <source>
        <dbReference type="ARBA" id="ARBA00022741"/>
    </source>
</evidence>
<dbReference type="Gene3D" id="3.40.50.880">
    <property type="match status" value="1"/>
</dbReference>
<dbReference type="SUPFAM" id="SSF52021">
    <property type="entry name" value="Carbamoyl phosphate synthetase, small subunit N-terminal domain"/>
    <property type="match status" value="1"/>
</dbReference>
<evidence type="ECO:0000256" key="8">
    <source>
        <dbReference type="HAMAP-Rule" id="MF_01209"/>
    </source>
</evidence>
<dbReference type="EMBL" id="JBHRTS010000003">
    <property type="protein sequence ID" value="MFC3193761.1"/>
    <property type="molecule type" value="Genomic_DNA"/>
</dbReference>